<dbReference type="SMART" id="SM01007">
    <property type="entry name" value="Aldolase_II"/>
    <property type="match status" value="1"/>
</dbReference>
<dbReference type="SUPFAM" id="SSF53639">
    <property type="entry name" value="AraD/HMP-PK domain-like"/>
    <property type="match status" value="1"/>
</dbReference>
<evidence type="ECO:0000259" key="3">
    <source>
        <dbReference type="SMART" id="SM01007"/>
    </source>
</evidence>
<dbReference type="GO" id="GO:0046872">
    <property type="term" value="F:metal ion binding"/>
    <property type="evidence" value="ECO:0007669"/>
    <property type="project" value="UniProtKB-KW"/>
</dbReference>
<keyword evidence="2" id="KW-0456">Lyase</keyword>
<keyword evidence="1" id="KW-0479">Metal-binding</keyword>
<dbReference type="Gene3D" id="3.40.225.10">
    <property type="entry name" value="Class II aldolase/adducin N-terminal domain"/>
    <property type="match status" value="1"/>
</dbReference>
<dbReference type="EMBL" id="WJJP01000626">
    <property type="protein sequence ID" value="MBD3326731.1"/>
    <property type="molecule type" value="Genomic_DNA"/>
</dbReference>
<dbReference type="GO" id="GO:0016832">
    <property type="term" value="F:aldehyde-lyase activity"/>
    <property type="evidence" value="ECO:0007669"/>
    <property type="project" value="TreeGrafter"/>
</dbReference>
<accession>A0A9D5Q8B7</accession>
<dbReference type="PANTHER" id="PTHR22789:SF0">
    <property type="entry name" value="3-OXO-TETRONATE 4-PHOSPHATE DECARBOXYLASE-RELATED"/>
    <property type="match status" value="1"/>
</dbReference>
<name>A0A9D5Q8B7_9BACT</name>
<dbReference type="InterPro" id="IPR050197">
    <property type="entry name" value="Aldolase_class_II_sugar_metab"/>
</dbReference>
<evidence type="ECO:0000256" key="1">
    <source>
        <dbReference type="ARBA" id="ARBA00022723"/>
    </source>
</evidence>
<dbReference type="AlphaFoldDB" id="A0A9D5Q8B7"/>
<gene>
    <name evidence="4" type="ORF">GF339_19260</name>
</gene>
<dbReference type="InterPro" id="IPR036409">
    <property type="entry name" value="Aldolase_II/adducin_N_sf"/>
</dbReference>
<dbReference type="PANTHER" id="PTHR22789">
    <property type="entry name" value="FUCULOSE PHOSPHATE ALDOLASE"/>
    <property type="match status" value="1"/>
</dbReference>
<protein>
    <submittedName>
        <fullName evidence="4">Aldolase</fullName>
    </submittedName>
</protein>
<dbReference type="InterPro" id="IPR001303">
    <property type="entry name" value="Aldolase_II/adducin_N"/>
</dbReference>
<dbReference type="Pfam" id="PF00596">
    <property type="entry name" value="Aldolase_II"/>
    <property type="match status" value="1"/>
</dbReference>
<sequence length="258" mass="28763">VHADMKENPMQTKFENLIAMSRALGLDTNDYAILGEGNTSVKLDQDTFYVKASGAQLATISERGFVKVRFAPVLDALNRDALTDAEVKELLMQATLENPDGKTPSVETFLHAIILSCEGVNYVGHTHPTAINSILCSKYAEEAYSGRLFPDEIVMLGTDPLFIPYTDPGFVLAKFVQQKFTAYLDRFGIPPKAIYMQNHGFIALGKTDKDVLNITQMAVKTARILQGTYLMGGPRFFSDAEVNRIETRPDEQYRRKII</sequence>
<dbReference type="GO" id="GO:0019323">
    <property type="term" value="P:pentose catabolic process"/>
    <property type="evidence" value="ECO:0007669"/>
    <property type="project" value="TreeGrafter"/>
</dbReference>
<evidence type="ECO:0000313" key="5">
    <source>
        <dbReference type="Proteomes" id="UP000649604"/>
    </source>
</evidence>
<organism evidence="4 5">
    <name type="scientific">candidate division KSB3 bacterium</name>
    <dbReference type="NCBI Taxonomy" id="2044937"/>
    <lineage>
        <taxon>Bacteria</taxon>
        <taxon>candidate division KSB3</taxon>
    </lineage>
</organism>
<evidence type="ECO:0000256" key="2">
    <source>
        <dbReference type="ARBA" id="ARBA00023239"/>
    </source>
</evidence>
<comment type="caution">
    <text evidence="4">The sequence shown here is derived from an EMBL/GenBank/DDBJ whole genome shotgun (WGS) entry which is preliminary data.</text>
</comment>
<proteinExistence type="predicted"/>
<dbReference type="GO" id="GO:0005829">
    <property type="term" value="C:cytosol"/>
    <property type="evidence" value="ECO:0007669"/>
    <property type="project" value="TreeGrafter"/>
</dbReference>
<feature type="non-terminal residue" evidence="4">
    <location>
        <position position="1"/>
    </location>
</feature>
<reference evidence="4" key="1">
    <citation type="submission" date="2019-11" db="EMBL/GenBank/DDBJ databases">
        <title>Microbial mats filling the niche in hypersaline microbial mats.</title>
        <authorList>
            <person name="Wong H.L."/>
            <person name="Macleod F.I."/>
            <person name="White R.A. III"/>
            <person name="Burns B.P."/>
        </authorList>
    </citation>
    <scope>NUCLEOTIDE SEQUENCE</scope>
    <source>
        <strain evidence="4">Rbin_158</strain>
    </source>
</reference>
<evidence type="ECO:0000313" key="4">
    <source>
        <dbReference type="EMBL" id="MBD3326731.1"/>
    </source>
</evidence>
<dbReference type="Proteomes" id="UP000649604">
    <property type="component" value="Unassembled WGS sequence"/>
</dbReference>
<feature type="domain" description="Class II aldolase/adducin N-terminal" evidence="3">
    <location>
        <begin position="15"/>
        <end position="226"/>
    </location>
</feature>